<accession>A0A7H8NA75</accession>
<evidence type="ECO:0000313" key="2">
    <source>
        <dbReference type="Proteomes" id="UP000509303"/>
    </source>
</evidence>
<name>A0A7H8NA75_9ACTN</name>
<dbReference type="EMBL" id="CP054929">
    <property type="protein sequence ID" value="QKW51331.1"/>
    <property type="molecule type" value="Genomic_DNA"/>
</dbReference>
<organism evidence="1 2">
    <name type="scientific">Streptomyces buecherae</name>
    <dbReference type="NCBI Taxonomy" id="2763006"/>
    <lineage>
        <taxon>Bacteria</taxon>
        <taxon>Bacillati</taxon>
        <taxon>Actinomycetota</taxon>
        <taxon>Actinomycetes</taxon>
        <taxon>Kitasatosporales</taxon>
        <taxon>Streptomycetaceae</taxon>
        <taxon>Streptomyces</taxon>
    </lineage>
</organism>
<dbReference type="AlphaFoldDB" id="A0A7H8NA75"/>
<reference evidence="1 2" key="1">
    <citation type="submission" date="2020-06" db="EMBL/GenBank/DDBJ databases">
        <title>Genome mining for natural products.</title>
        <authorList>
            <person name="Zhang B."/>
            <person name="Shi J."/>
            <person name="Ge H."/>
        </authorList>
    </citation>
    <scope>NUCLEOTIDE SEQUENCE [LARGE SCALE GENOMIC DNA]</scope>
    <source>
        <strain evidence="1 2">NA00687</strain>
    </source>
</reference>
<gene>
    <name evidence="1" type="ORF">HUT08_19320</name>
</gene>
<keyword evidence="2" id="KW-1185">Reference proteome</keyword>
<sequence>MSRREVRVNVLVWRPRDPSAPADLSYGWPRVLQVRRTGTPWQLPGVLLRAGEGIMSAAGRAAYALGLELPTVHRALALDQLPAAGNAPEQLVIIVDGGWTDGDDVHVTDHSTSPCPHDCQHERRWASAHDLADKTGIATALSAALGKTPAFVVGRGGEVV</sequence>
<dbReference type="RefSeq" id="WP_176163052.1">
    <property type="nucleotide sequence ID" value="NZ_CP054929.1"/>
</dbReference>
<protein>
    <submittedName>
        <fullName evidence="1">Uncharacterized protein</fullName>
    </submittedName>
</protein>
<evidence type="ECO:0000313" key="1">
    <source>
        <dbReference type="EMBL" id="QKW51331.1"/>
    </source>
</evidence>
<proteinExistence type="predicted"/>
<dbReference type="Proteomes" id="UP000509303">
    <property type="component" value="Chromosome"/>
</dbReference>